<accession>A0A9P0L1N2</accession>
<keyword evidence="1" id="KW-0732">Signal</keyword>
<evidence type="ECO:0000256" key="1">
    <source>
        <dbReference type="SAM" id="SignalP"/>
    </source>
</evidence>
<evidence type="ECO:0000313" key="3">
    <source>
        <dbReference type="Proteomes" id="UP001152888"/>
    </source>
</evidence>
<comment type="caution">
    <text evidence="2">The sequence shown here is derived from an EMBL/GenBank/DDBJ whole genome shotgun (WGS) entry which is preliminary data.</text>
</comment>
<keyword evidence="3" id="KW-1185">Reference proteome</keyword>
<name>A0A9P0L1N2_ACAOB</name>
<dbReference type="EMBL" id="CAKOFQ010006961">
    <property type="protein sequence ID" value="CAH1984716.1"/>
    <property type="molecule type" value="Genomic_DNA"/>
</dbReference>
<dbReference type="AlphaFoldDB" id="A0A9P0L1N2"/>
<evidence type="ECO:0000313" key="2">
    <source>
        <dbReference type="EMBL" id="CAH1984716.1"/>
    </source>
</evidence>
<organism evidence="2 3">
    <name type="scientific">Acanthoscelides obtectus</name>
    <name type="common">Bean weevil</name>
    <name type="synonym">Bruchus obtectus</name>
    <dbReference type="NCBI Taxonomy" id="200917"/>
    <lineage>
        <taxon>Eukaryota</taxon>
        <taxon>Metazoa</taxon>
        <taxon>Ecdysozoa</taxon>
        <taxon>Arthropoda</taxon>
        <taxon>Hexapoda</taxon>
        <taxon>Insecta</taxon>
        <taxon>Pterygota</taxon>
        <taxon>Neoptera</taxon>
        <taxon>Endopterygota</taxon>
        <taxon>Coleoptera</taxon>
        <taxon>Polyphaga</taxon>
        <taxon>Cucujiformia</taxon>
        <taxon>Chrysomeloidea</taxon>
        <taxon>Chrysomelidae</taxon>
        <taxon>Bruchinae</taxon>
        <taxon>Bruchini</taxon>
        <taxon>Acanthoscelides</taxon>
    </lineage>
</organism>
<feature type="chain" id="PRO_5040273320" evidence="1">
    <location>
        <begin position="19"/>
        <end position="68"/>
    </location>
</feature>
<dbReference type="Proteomes" id="UP001152888">
    <property type="component" value="Unassembled WGS sequence"/>
</dbReference>
<reference evidence="2" key="1">
    <citation type="submission" date="2022-03" db="EMBL/GenBank/DDBJ databases">
        <authorList>
            <person name="Sayadi A."/>
        </authorList>
    </citation>
    <scope>NUCLEOTIDE SEQUENCE</scope>
</reference>
<sequence length="68" mass="8422">MRLWCLIVKCVCILYVLFKREQHLRNLVKNLYHCFCNNSFWYCCTVVGKLYRYFQVINLTLMEYDIGW</sequence>
<feature type="signal peptide" evidence="1">
    <location>
        <begin position="1"/>
        <end position="18"/>
    </location>
</feature>
<protein>
    <submittedName>
        <fullName evidence="2">Uncharacterized protein</fullName>
    </submittedName>
</protein>
<gene>
    <name evidence="2" type="ORF">ACAOBT_LOCUS16267</name>
</gene>
<proteinExistence type="predicted"/>